<dbReference type="Proteomes" id="UP000326799">
    <property type="component" value="Unassembled WGS sequence"/>
</dbReference>
<gene>
    <name evidence="1" type="ORF">BDV33DRAFT_228154</name>
</gene>
<protein>
    <submittedName>
        <fullName evidence="1">Uncharacterized protein</fullName>
    </submittedName>
</protein>
<name>A0A5N6EBG0_9EURO</name>
<dbReference type="EMBL" id="ML733529">
    <property type="protein sequence ID" value="KAB8214617.1"/>
    <property type="molecule type" value="Genomic_DNA"/>
</dbReference>
<accession>A0A5N6EBG0</accession>
<organism evidence="1 2">
    <name type="scientific">Aspergillus novoparasiticus</name>
    <dbReference type="NCBI Taxonomy" id="986946"/>
    <lineage>
        <taxon>Eukaryota</taxon>
        <taxon>Fungi</taxon>
        <taxon>Dikarya</taxon>
        <taxon>Ascomycota</taxon>
        <taxon>Pezizomycotina</taxon>
        <taxon>Eurotiomycetes</taxon>
        <taxon>Eurotiomycetidae</taxon>
        <taxon>Eurotiales</taxon>
        <taxon>Aspergillaceae</taxon>
        <taxon>Aspergillus</taxon>
        <taxon>Aspergillus subgen. Circumdati</taxon>
    </lineage>
</organism>
<sequence>MTFFTFGSPVRGKKPLLELGWDWVDGTRPVLVRNTFLWLSGLGPIGGWEKCTDHHLCGGVVRTVPWMCLRLEWSLGYGKGGLVVIDGIPCICVMCMYPKVVTLADMRWLGLVLLAVLGCTLRQASSQVHDHPISRR</sequence>
<evidence type="ECO:0000313" key="2">
    <source>
        <dbReference type="Proteomes" id="UP000326799"/>
    </source>
</evidence>
<evidence type="ECO:0000313" key="1">
    <source>
        <dbReference type="EMBL" id="KAB8214617.1"/>
    </source>
</evidence>
<proteinExistence type="predicted"/>
<dbReference type="AlphaFoldDB" id="A0A5N6EBG0"/>
<keyword evidence="2" id="KW-1185">Reference proteome</keyword>
<reference evidence="1 2" key="1">
    <citation type="submission" date="2019-04" db="EMBL/GenBank/DDBJ databases">
        <title>Fungal friends and foes A comparative genomics study of 23 Aspergillus species from section Flavi.</title>
        <authorList>
            <consortium name="DOE Joint Genome Institute"/>
            <person name="Kjaerbolling I."/>
            <person name="Vesth T.C."/>
            <person name="Frisvad J.C."/>
            <person name="Nybo J.L."/>
            <person name="Theobald S."/>
            <person name="Kildgaard S."/>
            <person name="Petersen T.I."/>
            <person name="Kuo A."/>
            <person name="Sato A."/>
            <person name="Lyhne E.K."/>
            <person name="Kogle M.E."/>
            <person name="Wiebenga A."/>
            <person name="Kun R.S."/>
            <person name="Lubbers R.J."/>
            <person name="Makela M.R."/>
            <person name="Barry K."/>
            <person name="Chovatia M."/>
            <person name="Clum A."/>
            <person name="Daum C."/>
            <person name="Haridas S."/>
            <person name="He G."/>
            <person name="LaButti K."/>
            <person name="Lipzen A."/>
            <person name="Mondo S."/>
            <person name="Pangilinan J."/>
            <person name="Riley R."/>
            <person name="Salamov A."/>
            <person name="Simmons B.A."/>
            <person name="Magnuson J.K."/>
            <person name="Henrissat B."/>
            <person name="Mortensen U.H."/>
            <person name="Larsen T.O."/>
            <person name="De vries R.P."/>
            <person name="Grigoriev I.V."/>
            <person name="Machida M."/>
            <person name="Baker S.E."/>
            <person name="Andersen M.R."/>
        </authorList>
    </citation>
    <scope>NUCLEOTIDE SEQUENCE [LARGE SCALE GENOMIC DNA]</scope>
    <source>
        <strain evidence="1 2">CBS 126849</strain>
    </source>
</reference>